<name>A0A0R1PY79_9LACO</name>
<protein>
    <submittedName>
        <fullName evidence="1">Uncharacterized protein</fullName>
    </submittedName>
</protein>
<sequence>MIFITQKEAIRTYLIWVDKQLDKEKNIKYMPLVKVGEFRDHEVSSFETAFMTMVDELRMHKKYKSLNYDKLPKTYATQVIRDRKRNFRDRLLNELLMIF</sequence>
<evidence type="ECO:0000313" key="2">
    <source>
        <dbReference type="Proteomes" id="UP000051155"/>
    </source>
</evidence>
<organism evidence="1 2">
    <name type="scientific">Liquorilactobacillus uvarum DSM 19971</name>
    <dbReference type="NCBI Taxonomy" id="1423812"/>
    <lineage>
        <taxon>Bacteria</taxon>
        <taxon>Bacillati</taxon>
        <taxon>Bacillota</taxon>
        <taxon>Bacilli</taxon>
        <taxon>Lactobacillales</taxon>
        <taxon>Lactobacillaceae</taxon>
        <taxon>Liquorilactobacillus</taxon>
    </lineage>
</organism>
<evidence type="ECO:0000313" key="1">
    <source>
        <dbReference type="EMBL" id="KRL37244.1"/>
    </source>
</evidence>
<dbReference type="OrthoDB" id="9911830at2"/>
<dbReference type="AlphaFoldDB" id="A0A0R1PY79"/>
<dbReference type="STRING" id="1423812.FD20_GL000583"/>
<dbReference type="EMBL" id="AZEG01000014">
    <property type="protein sequence ID" value="KRL37244.1"/>
    <property type="molecule type" value="Genomic_DNA"/>
</dbReference>
<dbReference type="RefSeq" id="WP_057737456.1">
    <property type="nucleotide sequence ID" value="NZ_AZEG01000014.1"/>
</dbReference>
<reference evidence="1 2" key="1">
    <citation type="journal article" date="2015" name="Genome Announc.">
        <title>Expanding the biotechnology potential of lactobacilli through comparative genomics of 213 strains and associated genera.</title>
        <authorList>
            <person name="Sun Z."/>
            <person name="Harris H.M."/>
            <person name="McCann A."/>
            <person name="Guo C."/>
            <person name="Argimon S."/>
            <person name="Zhang W."/>
            <person name="Yang X."/>
            <person name="Jeffery I.B."/>
            <person name="Cooney J.C."/>
            <person name="Kagawa T.F."/>
            <person name="Liu W."/>
            <person name="Song Y."/>
            <person name="Salvetti E."/>
            <person name="Wrobel A."/>
            <person name="Rasinkangas P."/>
            <person name="Parkhill J."/>
            <person name="Rea M.C."/>
            <person name="O'Sullivan O."/>
            <person name="Ritari J."/>
            <person name="Douillard F.P."/>
            <person name="Paul Ross R."/>
            <person name="Yang R."/>
            <person name="Briner A.E."/>
            <person name="Felis G.E."/>
            <person name="de Vos W.M."/>
            <person name="Barrangou R."/>
            <person name="Klaenhammer T.R."/>
            <person name="Caufield P.W."/>
            <person name="Cui Y."/>
            <person name="Zhang H."/>
            <person name="O'Toole P.W."/>
        </authorList>
    </citation>
    <scope>NUCLEOTIDE SEQUENCE [LARGE SCALE GENOMIC DNA]</scope>
    <source>
        <strain evidence="1 2">DSM 19971</strain>
    </source>
</reference>
<accession>A0A0R1PY79</accession>
<gene>
    <name evidence="1" type="ORF">FD20_GL000583</name>
</gene>
<dbReference type="Proteomes" id="UP000051155">
    <property type="component" value="Unassembled WGS sequence"/>
</dbReference>
<keyword evidence="2" id="KW-1185">Reference proteome</keyword>
<comment type="caution">
    <text evidence="1">The sequence shown here is derived from an EMBL/GenBank/DDBJ whole genome shotgun (WGS) entry which is preliminary data.</text>
</comment>
<proteinExistence type="predicted"/>
<dbReference type="PATRIC" id="fig|1423812.3.peg.625"/>